<proteinExistence type="predicted"/>
<keyword evidence="3" id="KW-1185">Reference proteome</keyword>
<feature type="region of interest" description="Disordered" evidence="1">
    <location>
        <begin position="256"/>
        <end position="277"/>
    </location>
</feature>
<organism evidence="2 3">
    <name type="scientific">Pyrrhoderma noxium</name>
    <dbReference type="NCBI Taxonomy" id="2282107"/>
    <lineage>
        <taxon>Eukaryota</taxon>
        <taxon>Fungi</taxon>
        <taxon>Dikarya</taxon>
        <taxon>Basidiomycota</taxon>
        <taxon>Agaricomycotina</taxon>
        <taxon>Agaricomycetes</taxon>
        <taxon>Hymenochaetales</taxon>
        <taxon>Hymenochaetaceae</taxon>
        <taxon>Pyrrhoderma</taxon>
    </lineage>
</organism>
<gene>
    <name evidence="2" type="ORF">PNOK_0470700</name>
</gene>
<protein>
    <submittedName>
        <fullName evidence="2">Uncharacterized protein</fullName>
    </submittedName>
</protein>
<name>A0A286UJH0_9AGAM</name>
<dbReference type="EMBL" id="NBII01000004">
    <property type="protein sequence ID" value="PAV19773.1"/>
    <property type="molecule type" value="Genomic_DNA"/>
</dbReference>
<evidence type="ECO:0000313" key="3">
    <source>
        <dbReference type="Proteomes" id="UP000217199"/>
    </source>
</evidence>
<evidence type="ECO:0000256" key="1">
    <source>
        <dbReference type="SAM" id="MobiDB-lite"/>
    </source>
</evidence>
<evidence type="ECO:0000313" key="2">
    <source>
        <dbReference type="EMBL" id="PAV19773.1"/>
    </source>
</evidence>
<comment type="caution">
    <text evidence="2">The sequence shown here is derived from an EMBL/GenBank/DDBJ whole genome shotgun (WGS) entry which is preliminary data.</text>
</comment>
<dbReference type="InParanoid" id="A0A286UJH0"/>
<accession>A0A286UJH0</accession>
<dbReference type="Proteomes" id="UP000217199">
    <property type="component" value="Unassembled WGS sequence"/>
</dbReference>
<feature type="region of interest" description="Disordered" evidence="1">
    <location>
        <begin position="117"/>
        <end position="156"/>
    </location>
</feature>
<reference evidence="2 3" key="1">
    <citation type="journal article" date="2017" name="Mol. Ecol.">
        <title>Comparative and population genomic landscape of Phellinus noxius: A hypervariable fungus causing root rot in trees.</title>
        <authorList>
            <person name="Chung C.L."/>
            <person name="Lee T.J."/>
            <person name="Akiba M."/>
            <person name="Lee H.H."/>
            <person name="Kuo T.H."/>
            <person name="Liu D."/>
            <person name="Ke H.M."/>
            <person name="Yokoi T."/>
            <person name="Roa M.B."/>
            <person name="Lu M.J."/>
            <person name="Chang Y.Y."/>
            <person name="Ann P.J."/>
            <person name="Tsai J.N."/>
            <person name="Chen C.Y."/>
            <person name="Tzean S.S."/>
            <person name="Ota Y."/>
            <person name="Hattori T."/>
            <person name="Sahashi N."/>
            <person name="Liou R.F."/>
            <person name="Kikuchi T."/>
            <person name="Tsai I.J."/>
        </authorList>
    </citation>
    <scope>NUCLEOTIDE SEQUENCE [LARGE SCALE GENOMIC DNA]</scope>
    <source>
        <strain evidence="2 3">FFPRI411160</strain>
    </source>
</reference>
<sequence>MGRPLYSTLFAPKIEPAVRVADAEQTPIYERWSYSNPFDPDSDEDAVYEAFLTPEEIAQREEQAEAAAAAETRPVTDEYEYDVVEIRPNSSSPFVVPQRPSTVYDEVLSDVEQRSLLLPPHPMSDESSTSESSGGSGRTSPLATDEPDLDSSLPPASNLFTWSDWVQGSPPDRTASPVIPDAQLISYGPPEVHSLPATPTRVWRPDTDFAVPPASAPVDIPIPDSPVPRAARAVSPPMTPPGSITPRFLTWGGNRARTAEIGSSPTPTGRYGSARSRMSVNYISPSLRVLQ</sequence>
<dbReference type="AlphaFoldDB" id="A0A286UJH0"/>
<dbReference type="OrthoDB" id="3265863at2759"/>